<dbReference type="InterPro" id="IPR020845">
    <property type="entry name" value="AMP-binding_CS"/>
</dbReference>
<evidence type="ECO:0000313" key="11">
    <source>
        <dbReference type="Proteomes" id="UP000005540"/>
    </source>
</evidence>
<dbReference type="RefSeq" id="WP_007546782.1">
    <property type="nucleotide sequence ID" value="NZ_ABZS01000072.1"/>
</dbReference>
<dbReference type="Gene3D" id="3.30.300.30">
    <property type="match status" value="1"/>
</dbReference>
<dbReference type="GO" id="GO:0019427">
    <property type="term" value="P:acetyl-CoA biosynthetic process from acetate"/>
    <property type="evidence" value="ECO:0007669"/>
    <property type="project" value="UniProtKB-UniRule"/>
</dbReference>
<keyword evidence="11" id="KW-1185">Reference proteome</keyword>
<keyword evidence="5" id="KW-0007">Acetylation</keyword>
<dbReference type="EC" id="6.2.1.1" evidence="6"/>
<proteinExistence type="inferred from homology"/>
<evidence type="ECO:0000313" key="10">
    <source>
        <dbReference type="EMBL" id="EEP60621.1"/>
    </source>
</evidence>
<comment type="similarity">
    <text evidence="1">Belongs to the ATP-dependent AMP-binding enzyme family.</text>
</comment>
<reference evidence="10 11" key="1">
    <citation type="submission" date="2009-04" db="EMBL/GenBank/DDBJ databases">
        <authorList>
            <person name="Reysenbach A.-L."/>
            <person name="Heidelberg J.F."/>
            <person name="Nelson W.C."/>
        </authorList>
    </citation>
    <scope>NUCLEOTIDE SEQUENCE [LARGE SCALE GENOMIC DNA]</scope>
    <source>
        <strain evidence="10 11">SS-5</strain>
    </source>
</reference>
<dbReference type="PROSITE" id="PS00455">
    <property type="entry name" value="AMP_BINDING"/>
    <property type="match status" value="1"/>
</dbReference>
<dbReference type="InterPro" id="IPR025110">
    <property type="entry name" value="AMP-bd_C"/>
</dbReference>
<dbReference type="NCBIfam" id="NF001208">
    <property type="entry name" value="PRK00174.1"/>
    <property type="match status" value="1"/>
</dbReference>
<evidence type="ECO:0000259" key="9">
    <source>
        <dbReference type="Pfam" id="PF16177"/>
    </source>
</evidence>
<dbReference type="EMBL" id="ABZS01000072">
    <property type="protein sequence ID" value="EEP60621.1"/>
    <property type="molecule type" value="Genomic_DNA"/>
</dbReference>
<evidence type="ECO:0000256" key="1">
    <source>
        <dbReference type="ARBA" id="ARBA00006432"/>
    </source>
</evidence>
<dbReference type="InterPro" id="IPR042099">
    <property type="entry name" value="ANL_N_sf"/>
</dbReference>
<dbReference type="InterPro" id="IPR011904">
    <property type="entry name" value="Ac_CoA_lig"/>
</dbReference>
<comment type="caution">
    <text evidence="10">The sequence shown here is derived from an EMBL/GenBank/DDBJ whole genome shotgun (WGS) entry which is preliminary data.</text>
</comment>
<dbReference type="PANTHER" id="PTHR24095">
    <property type="entry name" value="ACETYL-COENZYME A SYNTHETASE"/>
    <property type="match status" value="1"/>
</dbReference>
<keyword evidence="2 10" id="KW-0436">Ligase</keyword>
<dbReference type="Proteomes" id="UP000005540">
    <property type="component" value="Unassembled WGS sequence"/>
</dbReference>
<organism evidence="10 11">
    <name type="scientific">Sulfurihydrogenibium yellowstonense SS-5</name>
    <dbReference type="NCBI Taxonomy" id="432331"/>
    <lineage>
        <taxon>Bacteria</taxon>
        <taxon>Pseudomonadati</taxon>
        <taxon>Aquificota</taxon>
        <taxon>Aquificia</taxon>
        <taxon>Aquificales</taxon>
        <taxon>Hydrogenothermaceae</taxon>
        <taxon>Sulfurihydrogenibium</taxon>
    </lineage>
</organism>
<dbReference type="Pfam" id="PF16177">
    <property type="entry name" value="ACAS_N"/>
    <property type="match status" value="1"/>
</dbReference>
<dbReference type="InterPro" id="IPR045851">
    <property type="entry name" value="AMP-bd_C_sf"/>
</dbReference>
<dbReference type="GO" id="GO:0005829">
    <property type="term" value="C:cytosol"/>
    <property type="evidence" value="ECO:0007669"/>
    <property type="project" value="TreeGrafter"/>
</dbReference>
<name>C4FJY0_9AQUI</name>
<evidence type="ECO:0000256" key="3">
    <source>
        <dbReference type="ARBA" id="ARBA00022741"/>
    </source>
</evidence>
<feature type="domain" description="AMP-dependent synthetase/ligase" evidence="7">
    <location>
        <begin position="90"/>
        <end position="470"/>
    </location>
</feature>
<dbReference type="GO" id="GO:0003987">
    <property type="term" value="F:acetate-CoA ligase activity"/>
    <property type="evidence" value="ECO:0007669"/>
    <property type="project" value="UniProtKB-UniRule"/>
</dbReference>
<evidence type="ECO:0000256" key="4">
    <source>
        <dbReference type="ARBA" id="ARBA00022840"/>
    </source>
</evidence>
<dbReference type="OrthoDB" id="9778383at2"/>
<dbReference type="PANTHER" id="PTHR24095:SF14">
    <property type="entry name" value="ACETYL-COENZYME A SYNTHETASE 1"/>
    <property type="match status" value="1"/>
</dbReference>
<dbReference type="InterPro" id="IPR000873">
    <property type="entry name" value="AMP-dep_synth/lig_dom"/>
</dbReference>
<accession>C4FJY0</accession>
<keyword evidence="3" id="KW-0547">Nucleotide-binding</keyword>
<sequence>MENLETVHLQVKDIYYPPEEIKKECIVQNYEEMYKKSIENPDEFWSEVANELFWYQKWDKVLEWNIPYAKWFVGGKTNITYNCLDRHVLNGKRNKVAYIYVDEDGNEKKITYGELLELVNRLANGLKSLGVGKGDRVSIYMPNTIEAIASMLACARIGAIHSVVFAGFSEGALKLRINDAKAKVVITAAYTKRRGKKIPLLPTVKDAIKELDFVKKVIVWDRDNELSEEEYGSHYINFQKLIKSSSPVCEPEIMDAEDPLFILYTSGTTGKPKGVLHTTGGYMVNTYLTTKTVFNIKEDTIYWCTADIGWITGHSYIVYGPLANGATSVIMEGVPVYPHPGIWWEYVEKYRVNVFYTAPTAIRMLMRFGDEIPAKYDLSSLKILGSVGEPINPEAWIWYYKNIGREKAVVVDTWWQTETGAHMITTLPCYPSKPGKAGKPLFGVVPAVVDKEGNELPPNTVGHLVIKKPWPSMLRTCWGEPERYEKYWKEIPGGVYSAGDLASVDEDGYIIILGRADDVLSVAGHRIGNAEVESAIVEHPAVAEAAVIGKPNEIKGESIKAFVILKEGYSPSQELIIEIKETVKEVLGAIAVPDEVEFVDKLPKTRSGKIMRRVLRAKELGQELGDISTLED</sequence>
<feature type="domain" description="Acetyl-coenzyme A synthetase N-terminal" evidence="9">
    <location>
        <begin position="30"/>
        <end position="83"/>
    </location>
</feature>
<evidence type="ECO:0000256" key="2">
    <source>
        <dbReference type="ARBA" id="ARBA00022598"/>
    </source>
</evidence>
<evidence type="ECO:0000256" key="5">
    <source>
        <dbReference type="ARBA" id="ARBA00022990"/>
    </source>
</evidence>
<feature type="domain" description="AMP-binding enzyme C-terminal" evidence="8">
    <location>
        <begin position="531"/>
        <end position="609"/>
    </location>
</feature>
<gene>
    <name evidence="10" type="primary">acsA_2</name>
    <name evidence="10" type="ORF">SULYE_0880</name>
</gene>
<dbReference type="CDD" id="cd05966">
    <property type="entry name" value="ACS"/>
    <property type="match status" value="1"/>
</dbReference>
<evidence type="ECO:0000256" key="6">
    <source>
        <dbReference type="NCBIfam" id="TIGR02188"/>
    </source>
</evidence>
<evidence type="ECO:0000259" key="7">
    <source>
        <dbReference type="Pfam" id="PF00501"/>
    </source>
</evidence>
<dbReference type="GO" id="GO:0005524">
    <property type="term" value="F:ATP binding"/>
    <property type="evidence" value="ECO:0007669"/>
    <property type="project" value="UniProtKB-KW"/>
</dbReference>
<dbReference type="SUPFAM" id="SSF56801">
    <property type="entry name" value="Acetyl-CoA synthetase-like"/>
    <property type="match status" value="1"/>
</dbReference>
<keyword evidence="4" id="KW-0067">ATP-binding</keyword>
<dbReference type="NCBIfam" id="TIGR02188">
    <property type="entry name" value="Ac_CoA_lig_AcsA"/>
    <property type="match status" value="1"/>
</dbReference>
<dbReference type="InterPro" id="IPR032387">
    <property type="entry name" value="ACAS_N"/>
</dbReference>
<dbReference type="Pfam" id="PF00501">
    <property type="entry name" value="AMP-binding"/>
    <property type="match status" value="1"/>
</dbReference>
<dbReference type="GO" id="GO:0016208">
    <property type="term" value="F:AMP binding"/>
    <property type="evidence" value="ECO:0007669"/>
    <property type="project" value="InterPro"/>
</dbReference>
<dbReference type="AlphaFoldDB" id="C4FJY0"/>
<dbReference type="Gene3D" id="3.40.50.12780">
    <property type="entry name" value="N-terminal domain of ligase-like"/>
    <property type="match status" value="1"/>
</dbReference>
<dbReference type="Pfam" id="PF13193">
    <property type="entry name" value="AMP-binding_C"/>
    <property type="match status" value="1"/>
</dbReference>
<dbReference type="FunFam" id="3.40.50.12780:FF:000001">
    <property type="entry name" value="Acetyl-coenzyme A synthetase"/>
    <property type="match status" value="1"/>
</dbReference>
<evidence type="ECO:0000259" key="8">
    <source>
        <dbReference type="Pfam" id="PF13193"/>
    </source>
</evidence>
<protein>
    <recommendedName>
        <fullName evidence="6">Acetate--CoA ligase</fullName>
        <ecNumber evidence="6">6.2.1.1</ecNumber>
    </recommendedName>
</protein>